<dbReference type="GO" id="GO:0005576">
    <property type="term" value="C:extracellular region"/>
    <property type="evidence" value="ECO:0007669"/>
    <property type="project" value="UniProtKB-SubCell"/>
</dbReference>
<keyword evidence="7" id="KW-1185">Reference proteome</keyword>
<dbReference type="HOGENOM" id="CLU_1910811_0_0_1"/>
<name>H3GTP7_PHYRM</name>
<evidence type="ECO:0000256" key="3">
    <source>
        <dbReference type="ARBA" id="ARBA00022525"/>
    </source>
</evidence>
<comment type="function">
    <text evidence="5">Effector that suppresses plant defense responses during pathogen infection.</text>
</comment>
<dbReference type="VEuPathDB" id="FungiDB:KRP23_2713"/>
<comment type="subcellular location">
    <subcellularLocation>
        <location evidence="1 5">Secreted</location>
    </subcellularLocation>
</comment>
<evidence type="ECO:0000313" key="7">
    <source>
        <dbReference type="Proteomes" id="UP000005238"/>
    </source>
</evidence>
<dbReference type="Pfam" id="PF16810">
    <property type="entry name" value="RXLR"/>
    <property type="match status" value="1"/>
</dbReference>
<keyword evidence="4 5" id="KW-0732">Signal</keyword>
<evidence type="ECO:0000256" key="1">
    <source>
        <dbReference type="ARBA" id="ARBA00004613"/>
    </source>
</evidence>
<evidence type="ECO:0000256" key="5">
    <source>
        <dbReference type="RuleBase" id="RU367124"/>
    </source>
</evidence>
<dbReference type="eggNOG" id="ENOG502RFE4">
    <property type="taxonomic scope" value="Eukaryota"/>
</dbReference>
<accession>H3GTP7</accession>
<protein>
    <recommendedName>
        <fullName evidence="5">RxLR effector protein</fullName>
    </recommendedName>
</protein>
<evidence type="ECO:0000313" key="6">
    <source>
        <dbReference type="EnsemblProtists" id="Phyra80531"/>
    </source>
</evidence>
<reference evidence="7" key="1">
    <citation type="journal article" date="2006" name="Science">
        <title>Phytophthora genome sequences uncover evolutionary origins and mechanisms of pathogenesis.</title>
        <authorList>
            <person name="Tyler B.M."/>
            <person name="Tripathy S."/>
            <person name="Zhang X."/>
            <person name="Dehal P."/>
            <person name="Jiang R.H."/>
            <person name="Aerts A."/>
            <person name="Arredondo F.D."/>
            <person name="Baxter L."/>
            <person name="Bensasson D."/>
            <person name="Beynon J.L."/>
            <person name="Chapman J."/>
            <person name="Damasceno C.M."/>
            <person name="Dorrance A.E."/>
            <person name="Dou D."/>
            <person name="Dickerman A.W."/>
            <person name="Dubchak I.L."/>
            <person name="Garbelotto M."/>
            <person name="Gijzen M."/>
            <person name="Gordon S.G."/>
            <person name="Govers F."/>
            <person name="Grunwald N.J."/>
            <person name="Huang W."/>
            <person name="Ivors K.L."/>
            <person name="Jones R.W."/>
            <person name="Kamoun S."/>
            <person name="Krampis K."/>
            <person name="Lamour K.H."/>
            <person name="Lee M.K."/>
            <person name="McDonald W.H."/>
            <person name="Medina M."/>
            <person name="Meijer H.J."/>
            <person name="Nordberg E.K."/>
            <person name="Maclean D.J."/>
            <person name="Ospina-Giraldo M.D."/>
            <person name="Morris P.F."/>
            <person name="Phuntumart V."/>
            <person name="Putnam N.H."/>
            <person name="Rash S."/>
            <person name="Rose J.K."/>
            <person name="Sakihama Y."/>
            <person name="Salamov A.A."/>
            <person name="Savidor A."/>
            <person name="Scheuring C.F."/>
            <person name="Smith B.M."/>
            <person name="Sobral B.W."/>
            <person name="Terry A."/>
            <person name="Torto-Alalibo T.A."/>
            <person name="Win J."/>
            <person name="Xu Z."/>
            <person name="Zhang H."/>
            <person name="Grigoriev I.V."/>
            <person name="Rokhsar D.S."/>
            <person name="Boore J.L."/>
        </authorList>
    </citation>
    <scope>NUCLEOTIDE SEQUENCE [LARGE SCALE GENOMIC DNA]</scope>
    <source>
        <strain evidence="7">Pr102</strain>
    </source>
</reference>
<feature type="signal peptide" evidence="5">
    <location>
        <begin position="1"/>
        <end position="20"/>
    </location>
</feature>
<sequence>MRLSYVFLVAVGALVASANALLPATTDQTAFKIATPLLDGEQNNVGGRRFLRTGDAASDNVPNTEERRRLVNIDLILKDAAISVKKATAWKAQFLWWKMINKKPFTLVQELGISHLGTAMRSHSNWKKYVAYHEFYGKGPLRYTD</sequence>
<dbReference type="InParanoid" id="H3GTP7"/>
<dbReference type="AlphaFoldDB" id="H3GTP7"/>
<evidence type="ECO:0000256" key="4">
    <source>
        <dbReference type="ARBA" id="ARBA00022729"/>
    </source>
</evidence>
<dbReference type="OMA" id="YVAYHEF"/>
<evidence type="ECO:0000256" key="2">
    <source>
        <dbReference type="ARBA" id="ARBA00010400"/>
    </source>
</evidence>
<keyword evidence="3 5" id="KW-0964">Secreted</keyword>
<proteinExistence type="inferred from homology"/>
<feature type="chain" id="PRO_5028521671" description="RxLR effector protein" evidence="5">
    <location>
        <begin position="21"/>
        <end position="145"/>
    </location>
</feature>
<dbReference type="EMBL" id="DS566047">
    <property type="status" value="NOT_ANNOTATED_CDS"/>
    <property type="molecule type" value="Genomic_DNA"/>
</dbReference>
<dbReference type="EnsemblProtists" id="Phyra80531">
    <property type="protein sequence ID" value="Phyra80531"/>
    <property type="gene ID" value="Phyra80531"/>
</dbReference>
<dbReference type="VEuPathDB" id="FungiDB:KRP22_7421"/>
<organism evidence="6 7">
    <name type="scientific">Phytophthora ramorum</name>
    <name type="common">Sudden oak death agent</name>
    <dbReference type="NCBI Taxonomy" id="164328"/>
    <lineage>
        <taxon>Eukaryota</taxon>
        <taxon>Sar</taxon>
        <taxon>Stramenopiles</taxon>
        <taxon>Oomycota</taxon>
        <taxon>Peronosporomycetes</taxon>
        <taxon>Peronosporales</taxon>
        <taxon>Peronosporaceae</taxon>
        <taxon>Phytophthora</taxon>
    </lineage>
</organism>
<dbReference type="InterPro" id="IPR031825">
    <property type="entry name" value="RXLR"/>
</dbReference>
<comment type="similarity">
    <text evidence="2 5">Belongs to the RxLR effector family.</text>
</comment>
<reference evidence="6" key="2">
    <citation type="submission" date="2015-06" db="UniProtKB">
        <authorList>
            <consortium name="EnsemblProtists"/>
        </authorList>
    </citation>
    <scope>IDENTIFICATION</scope>
    <source>
        <strain evidence="6">Pr102</strain>
    </source>
</reference>
<dbReference type="Proteomes" id="UP000005238">
    <property type="component" value="Unassembled WGS sequence"/>
</dbReference>
<comment type="domain">
    <text evidence="5">The RxLR-dEER motif acts to carry the protein into the host cell cytoplasm through binding to cell surface phosphatidylinositol-3-phosphate.</text>
</comment>